<evidence type="ECO:0000313" key="4">
    <source>
        <dbReference type="Proteomes" id="UP001629113"/>
    </source>
</evidence>
<feature type="region of interest" description="Disordered" evidence="2">
    <location>
        <begin position="151"/>
        <end position="282"/>
    </location>
</feature>
<dbReference type="EMBL" id="JBFCZG010000001">
    <property type="protein sequence ID" value="KAL3427859.1"/>
    <property type="molecule type" value="Genomic_DNA"/>
</dbReference>
<protein>
    <submittedName>
        <fullName evidence="3">Uncharacterized protein</fullName>
    </submittedName>
</protein>
<feature type="region of interest" description="Disordered" evidence="2">
    <location>
        <begin position="492"/>
        <end position="511"/>
    </location>
</feature>
<sequence length="646" mass="71934">MWKRRQQRPRPSIGDPVLIETTLDESTYSAYGNPSPTGLGIQRPSRPTRSESEDTLKELPRSPLGIDLPPPFPNSHSNSSRPVSSIYSQPSPDPQSARFTRHAYRNEPEEPYEEEVSPPSSPEYETYARRRYIPRYSNEAESSIREMAEVEHLDADRPESRSLQSNIPTLRREKRRNQNTNTTTAIPVRKEVGRISTRSATGGETRFDKYTGEPTTGDNGARLGVKPGHFTPPALRSSSNPGVGNRPIVNPASKTQPSFSDRFKKLGNTPTTTIEKPEWKGSSGRVALVSPVQDQFDMPPLNVPRRNASQVPTPPVSPTPELGPVNSSIAPETEAVSMQRNDTPATRSTSQDTRADIPRATPSPVVYASEDSRPRQLYSARSDAESYESPVVSAQKQARSNTLDEATTVPNQLHTSTTAIERDFREAIKGVTVPPADGEPPSRFSVTTYTPSTAANTPRPSHDGFNHYTPPMPSGASDTPSFGSAVMDRKRPTFNESPKPISRKQVGNGPYNSPVIINMRDSSRRAPSIASSYGKTLPMSPAELVSRDMITALHAQIDDLSHRRTNISKSIRQMTELMPTDNIILTEEVRRKRELEKTKIENLRAEEDDIRQQEHDLGLKLHRAYKRREKEACYEPIGFWVRRATS</sequence>
<dbReference type="PANTHER" id="PTHR42023:SF1">
    <property type="entry name" value="BHLH DOMAIN-CONTAINING PROTEIN"/>
    <property type="match status" value="1"/>
</dbReference>
<dbReference type="Proteomes" id="UP001629113">
    <property type="component" value="Unassembled WGS sequence"/>
</dbReference>
<feature type="coiled-coil region" evidence="1">
    <location>
        <begin position="586"/>
        <end position="613"/>
    </location>
</feature>
<keyword evidence="1" id="KW-0175">Coiled coil</keyword>
<proteinExistence type="predicted"/>
<evidence type="ECO:0000256" key="2">
    <source>
        <dbReference type="SAM" id="MobiDB-lite"/>
    </source>
</evidence>
<feature type="compositionally biased region" description="Polar residues" evidence="2">
    <location>
        <begin position="25"/>
        <end position="36"/>
    </location>
</feature>
<organism evidence="3 4">
    <name type="scientific">Phlyctema vagabunda</name>
    <dbReference type="NCBI Taxonomy" id="108571"/>
    <lineage>
        <taxon>Eukaryota</taxon>
        <taxon>Fungi</taxon>
        <taxon>Dikarya</taxon>
        <taxon>Ascomycota</taxon>
        <taxon>Pezizomycotina</taxon>
        <taxon>Leotiomycetes</taxon>
        <taxon>Helotiales</taxon>
        <taxon>Dermateaceae</taxon>
        <taxon>Phlyctema</taxon>
    </lineage>
</organism>
<feature type="compositionally biased region" description="Basic and acidic residues" evidence="2">
    <location>
        <begin position="48"/>
        <end position="60"/>
    </location>
</feature>
<feature type="region of interest" description="Disordered" evidence="2">
    <location>
        <begin position="295"/>
        <end position="391"/>
    </location>
</feature>
<feature type="region of interest" description="Disordered" evidence="2">
    <location>
        <begin position="25"/>
        <end position="131"/>
    </location>
</feature>
<feature type="compositionally biased region" description="Polar residues" evidence="2">
    <location>
        <begin position="325"/>
        <end position="352"/>
    </location>
</feature>
<evidence type="ECO:0000313" key="3">
    <source>
        <dbReference type="EMBL" id="KAL3427859.1"/>
    </source>
</evidence>
<name>A0ABR4PWW7_9HELO</name>
<feature type="compositionally biased region" description="Basic and acidic residues" evidence="2">
    <location>
        <begin position="151"/>
        <end position="160"/>
    </location>
</feature>
<accession>A0ABR4PWW7</accession>
<gene>
    <name evidence="3" type="ORF">PVAG01_01368</name>
</gene>
<keyword evidence="4" id="KW-1185">Reference proteome</keyword>
<feature type="compositionally biased region" description="Low complexity" evidence="2">
    <location>
        <begin position="74"/>
        <end position="85"/>
    </location>
</feature>
<evidence type="ECO:0000256" key="1">
    <source>
        <dbReference type="SAM" id="Coils"/>
    </source>
</evidence>
<dbReference type="PANTHER" id="PTHR42023">
    <property type="entry name" value="BHLH DOMAIN-CONTAINING PROTEIN"/>
    <property type="match status" value="1"/>
</dbReference>
<reference evidence="3 4" key="1">
    <citation type="submission" date="2024-06" db="EMBL/GenBank/DDBJ databases">
        <title>Complete genome of Phlyctema vagabunda strain 19-DSS-EL-015.</title>
        <authorList>
            <person name="Fiorenzani C."/>
        </authorList>
    </citation>
    <scope>NUCLEOTIDE SEQUENCE [LARGE SCALE GENOMIC DNA]</scope>
    <source>
        <strain evidence="3 4">19-DSS-EL-015</strain>
    </source>
</reference>
<comment type="caution">
    <text evidence="3">The sequence shown here is derived from an EMBL/GenBank/DDBJ whole genome shotgun (WGS) entry which is preliminary data.</text>
</comment>